<dbReference type="Pfam" id="PF04389">
    <property type="entry name" value="Peptidase_M28"/>
    <property type="match status" value="1"/>
</dbReference>
<sequence length="565" mass="61444">MKQTPLLLAFLALASAAPAHAQGKVKIKTKGGVTMPAAKTKIKEGKAATAAPATQPVAPEDWSVKYADMVSAERLRAHLAVLASDEYEGRETGMKGQHMAATYVATQFKNAGLTGPVTTGTDPYQQHFNVEQVTWADGASLKVGKTTYAWLTDFYGTGDSPFATETTVKPVFVGYGIEQAGYSDYAGLDVAGKDLIIMQGEPTGDGGKALLSPDGAPTKWANDRAKVQLATQKGARSVFFVSFNPNNNFAKQTARLAPYISRPSVAMVSEGQKPSRVPSFSISPAVGLALLGTKDAAMQAYLAKINSTKQPVKSTFKAVPMQIRAERKRTPLDTENALGFIEGTDKKDDIIVISAHHDHLGIQDGKVFNGADDDGSGTSAIVTMAEAFAKAKADGHGPRRSLLFLSVTGEEKGLFGSEYYSKHPIFPLAQTEADLNVDMIGRTDVEHEGKPDYVYVIGSDKLASELKVILEAENKQYSNLDLDYRFDDPADPNRFYYRSDHYNFAVNKVPVAFFFNGVHADYHKETDEISKIEFPKMEKRAKLVFHLAWELANRDGRIVVDSNKP</sequence>
<dbReference type="PANTHER" id="PTHR12147">
    <property type="entry name" value="METALLOPEPTIDASE M28 FAMILY MEMBER"/>
    <property type="match status" value="1"/>
</dbReference>
<dbReference type="InterPro" id="IPR045175">
    <property type="entry name" value="M28_fam"/>
</dbReference>
<dbReference type="Proteomes" id="UP001167796">
    <property type="component" value="Unassembled WGS sequence"/>
</dbReference>
<keyword evidence="1" id="KW-0732">Signal</keyword>
<dbReference type="Gene3D" id="3.50.30.30">
    <property type="match status" value="1"/>
</dbReference>
<keyword evidence="4" id="KW-1185">Reference proteome</keyword>
<dbReference type="Gene3D" id="3.40.630.10">
    <property type="entry name" value="Zn peptidases"/>
    <property type="match status" value="2"/>
</dbReference>
<evidence type="ECO:0000256" key="1">
    <source>
        <dbReference type="SAM" id="SignalP"/>
    </source>
</evidence>
<feature type="chain" id="PRO_5046313529" evidence="1">
    <location>
        <begin position="22"/>
        <end position="565"/>
    </location>
</feature>
<comment type="caution">
    <text evidence="3">The sequence shown here is derived from an EMBL/GenBank/DDBJ whole genome shotgun (WGS) entry which is preliminary data.</text>
</comment>
<dbReference type="SUPFAM" id="SSF53187">
    <property type="entry name" value="Zn-dependent exopeptidases"/>
    <property type="match status" value="1"/>
</dbReference>
<feature type="domain" description="Peptidase M28" evidence="2">
    <location>
        <begin position="339"/>
        <end position="547"/>
    </location>
</feature>
<evidence type="ECO:0000313" key="3">
    <source>
        <dbReference type="EMBL" id="MDO7848810.1"/>
    </source>
</evidence>
<dbReference type="EMBL" id="JAUQSX010000012">
    <property type="protein sequence ID" value="MDO7848810.1"/>
    <property type="molecule type" value="Genomic_DNA"/>
</dbReference>
<evidence type="ECO:0000313" key="4">
    <source>
        <dbReference type="Proteomes" id="UP001167796"/>
    </source>
</evidence>
<dbReference type="RefSeq" id="WP_305013475.1">
    <property type="nucleotide sequence ID" value="NZ_JAUQSX010000012.1"/>
</dbReference>
<feature type="signal peptide" evidence="1">
    <location>
        <begin position="1"/>
        <end position="21"/>
    </location>
</feature>
<proteinExistence type="predicted"/>
<dbReference type="PANTHER" id="PTHR12147:SF26">
    <property type="entry name" value="PEPTIDASE M28 DOMAIN-CONTAINING PROTEIN"/>
    <property type="match status" value="1"/>
</dbReference>
<accession>A0ABT9AI75</accession>
<gene>
    <name evidence="3" type="ORF">Q5H92_20765</name>
</gene>
<protein>
    <submittedName>
        <fullName evidence="3">M28 family peptidase</fullName>
    </submittedName>
</protein>
<organism evidence="3 4">
    <name type="scientific">Hymenobacter mellowenesis</name>
    <dbReference type="NCBI Taxonomy" id="3063995"/>
    <lineage>
        <taxon>Bacteria</taxon>
        <taxon>Pseudomonadati</taxon>
        <taxon>Bacteroidota</taxon>
        <taxon>Cytophagia</taxon>
        <taxon>Cytophagales</taxon>
        <taxon>Hymenobacteraceae</taxon>
        <taxon>Hymenobacter</taxon>
    </lineage>
</organism>
<evidence type="ECO:0000259" key="2">
    <source>
        <dbReference type="Pfam" id="PF04389"/>
    </source>
</evidence>
<name>A0ABT9AI75_9BACT</name>
<reference evidence="3" key="1">
    <citation type="submission" date="2023-07" db="EMBL/GenBank/DDBJ databases">
        <authorList>
            <person name="Kim M.K."/>
        </authorList>
    </citation>
    <scope>NUCLEOTIDE SEQUENCE</scope>
    <source>
        <strain evidence="3">M29</strain>
    </source>
</reference>
<dbReference type="InterPro" id="IPR007484">
    <property type="entry name" value="Peptidase_M28"/>
</dbReference>